<reference evidence="2 3" key="1">
    <citation type="submission" date="2018-04" db="EMBL/GenBank/DDBJ databases">
        <authorList>
            <person name="Vogel A."/>
        </authorList>
    </citation>
    <scope>NUCLEOTIDE SEQUENCE [LARGE SCALE GENOMIC DNA]</scope>
</reference>
<proteinExistence type="predicted"/>
<gene>
    <name evidence="2" type="ORF">CCAM_LOCUS45174</name>
</gene>
<feature type="compositionally biased region" description="Basic and acidic residues" evidence="1">
    <location>
        <begin position="177"/>
        <end position="192"/>
    </location>
</feature>
<evidence type="ECO:0000313" key="3">
    <source>
        <dbReference type="Proteomes" id="UP000595140"/>
    </source>
</evidence>
<evidence type="ECO:0000256" key="1">
    <source>
        <dbReference type="SAM" id="MobiDB-lite"/>
    </source>
</evidence>
<sequence>MGAQIHNPQALTGILYRGRIRAPFDRRRHRRYNTWPQTAGTNGHPLTAGTYVRLLTADAVVKAPKSVQLGVTPILIYAKEGQIVHRKERSYPNVKILQISNLPRPLCTIHGPQCQLSRRGIRPHVTMKPVDRRDRTEETQSSINIMKRQRREGGGELVFCFQNPSPPFRSRRRIWVKKGDKRSGEGERTERQRRARGVWIGNPSPPPLFPDGDTRHAATRASIPSQTPSEFIYERSSRLKFKFRFVGTWDVVD</sequence>
<organism evidence="2 3">
    <name type="scientific">Cuscuta campestris</name>
    <dbReference type="NCBI Taxonomy" id="132261"/>
    <lineage>
        <taxon>Eukaryota</taxon>
        <taxon>Viridiplantae</taxon>
        <taxon>Streptophyta</taxon>
        <taxon>Embryophyta</taxon>
        <taxon>Tracheophyta</taxon>
        <taxon>Spermatophyta</taxon>
        <taxon>Magnoliopsida</taxon>
        <taxon>eudicotyledons</taxon>
        <taxon>Gunneridae</taxon>
        <taxon>Pentapetalae</taxon>
        <taxon>asterids</taxon>
        <taxon>lamiids</taxon>
        <taxon>Solanales</taxon>
        <taxon>Convolvulaceae</taxon>
        <taxon>Cuscuteae</taxon>
        <taxon>Cuscuta</taxon>
        <taxon>Cuscuta subgen. Grammica</taxon>
        <taxon>Cuscuta sect. Cleistogrammica</taxon>
    </lineage>
</organism>
<evidence type="ECO:0000313" key="2">
    <source>
        <dbReference type="EMBL" id="VFR03399.1"/>
    </source>
</evidence>
<name>A0A484NSF9_9ASTE</name>
<accession>A0A484NSF9</accession>
<dbReference type="Proteomes" id="UP000595140">
    <property type="component" value="Unassembled WGS sequence"/>
</dbReference>
<keyword evidence="3" id="KW-1185">Reference proteome</keyword>
<dbReference type="EMBL" id="OOIL02006874">
    <property type="protein sequence ID" value="VFR03399.1"/>
    <property type="molecule type" value="Genomic_DNA"/>
</dbReference>
<protein>
    <submittedName>
        <fullName evidence="2">Uncharacterized protein</fullName>
    </submittedName>
</protein>
<dbReference type="AlphaFoldDB" id="A0A484NSF9"/>
<feature type="region of interest" description="Disordered" evidence="1">
    <location>
        <begin position="177"/>
        <end position="216"/>
    </location>
</feature>